<gene>
    <name evidence="1" type="ORF">TNIN_82081</name>
</gene>
<comment type="caution">
    <text evidence="1">The sequence shown here is derived from an EMBL/GenBank/DDBJ whole genome shotgun (WGS) entry which is preliminary data.</text>
</comment>
<protein>
    <submittedName>
        <fullName evidence="1">Uncharacterized protein</fullName>
    </submittedName>
</protein>
<dbReference type="EMBL" id="BMAV01008238">
    <property type="protein sequence ID" value="GFY51665.1"/>
    <property type="molecule type" value="Genomic_DNA"/>
</dbReference>
<keyword evidence="2" id="KW-1185">Reference proteome</keyword>
<proteinExistence type="predicted"/>
<name>A0A8X6XDN3_9ARAC</name>
<evidence type="ECO:0000313" key="2">
    <source>
        <dbReference type="Proteomes" id="UP000886998"/>
    </source>
</evidence>
<dbReference type="AlphaFoldDB" id="A0A8X6XDN3"/>
<evidence type="ECO:0000313" key="1">
    <source>
        <dbReference type="EMBL" id="GFY51665.1"/>
    </source>
</evidence>
<organism evidence="1 2">
    <name type="scientific">Trichonephila inaurata madagascariensis</name>
    <dbReference type="NCBI Taxonomy" id="2747483"/>
    <lineage>
        <taxon>Eukaryota</taxon>
        <taxon>Metazoa</taxon>
        <taxon>Ecdysozoa</taxon>
        <taxon>Arthropoda</taxon>
        <taxon>Chelicerata</taxon>
        <taxon>Arachnida</taxon>
        <taxon>Araneae</taxon>
        <taxon>Araneomorphae</taxon>
        <taxon>Entelegynae</taxon>
        <taxon>Araneoidea</taxon>
        <taxon>Nephilidae</taxon>
        <taxon>Trichonephila</taxon>
        <taxon>Trichonephila inaurata</taxon>
    </lineage>
</organism>
<reference evidence="1" key="1">
    <citation type="submission" date="2020-08" db="EMBL/GenBank/DDBJ databases">
        <title>Multicomponent nature underlies the extraordinary mechanical properties of spider dragline silk.</title>
        <authorList>
            <person name="Kono N."/>
            <person name="Nakamura H."/>
            <person name="Mori M."/>
            <person name="Yoshida Y."/>
            <person name="Ohtoshi R."/>
            <person name="Malay A.D."/>
            <person name="Moran D.A.P."/>
            <person name="Tomita M."/>
            <person name="Numata K."/>
            <person name="Arakawa K."/>
        </authorList>
    </citation>
    <scope>NUCLEOTIDE SEQUENCE</scope>
</reference>
<dbReference type="OrthoDB" id="6420373at2759"/>
<accession>A0A8X6XDN3</accession>
<dbReference type="Proteomes" id="UP000886998">
    <property type="component" value="Unassembled WGS sequence"/>
</dbReference>
<sequence length="66" mass="7688">MKQMVQRRCWQFSDGHQQVQKIPKPGRLRTTTTDENVRKEDDMIIANRGVIDGVVESDMMSSQDHQ</sequence>